<gene>
    <name evidence="2" type="ORF">ACFO3E_11765</name>
</gene>
<dbReference type="InterPro" id="IPR037401">
    <property type="entry name" value="SnoaL-like"/>
</dbReference>
<dbReference type="Pfam" id="PF13577">
    <property type="entry name" value="SnoaL_4"/>
    <property type="match status" value="1"/>
</dbReference>
<dbReference type="Proteomes" id="UP001595957">
    <property type="component" value="Unassembled WGS sequence"/>
</dbReference>
<evidence type="ECO:0000313" key="3">
    <source>
        <dbReference type="Proteomes" id="UP001595957"/>
    </source>
</evidence>
<dbReference type="EMBL" id="JBHSFZ010000025">
    <property type="protein sequence ID" value="MFC4594862.1"/>
    <property type="molecule type" value="Genomic_DNA"/>
</dbReference>
<protein>
    <submittedName>
        <fullName evidence="2">Nuclear transport factor 2 family protein</fullName>
    </submittedName>
</protein>
<reference evidence="3" key="1">
    <citation type="journal article" date="2019" name="Int. J. Syst. Evol. Microbiol.">
        <title>The Global Catalogue of Microorganisms (GCM) 10K type strain sequencing project: providing services to taxonomists for standard genome sequencing and annotation.</title>
        <authorList>
            <consortium name="The Broad Institute Genomics Platform"/>
            <consortium name="The Broad Institute Genome Sequencing Center for Infectious Disease"/>
            <person name="Wu L."/>
            <person name="Ma J."/>
        </authorList>
    </citation>
    <scope>NUCLEOTIDE SEQUENCE [LARGE SCALE GENOMIC DNA]</scope>
    <source>
        <strain evidence="3">NBRC 103632</strain>
    </source>
</reference>
<dbReference type="SUPFAM" id="SSF54427">
    <property type="entry name" value="NTF2-like"/>
    <property type="match status" value="1"/>
</dbReference>
<organism evidence="2 3">
    <name type="scientific">Sphingobium tyrosinilyticum</name>
    <dbReference type="NCBI Taxonomy" id="2715436"/>
    <lineage>
        <taxon>Bacteria</taxon>
        <taxon>Pseudomonadati</taxon>
        <taxon>Pseudomonadota</taxon>
        <taxon>Alphaproteobacteria</taxon>
        <taxon>Sphingomonadales</taxon>
        <taxon>Sphingomonadaceae</taxon>
        <taxon>Sphingobium</taxon>
    </lineage>
</organism>
<name>A0ABV9F1Y2_9SPHN</name>
<comment type="caution">
    <text evidence="2">The sequence shown here is derived from an EMBL/GenBank/DDBJ whole genome shotgun (WGS) entry which is preliminary data.</text>
</comment>
<dbReference type="InterPro" id="IPR032710">
    <property type="entry name" value="NTF2-like_dom_sf"/>
</dbReference>
<keyword evidence="3" id="KW-1185">Reference proteome</keyword>
<evidence type="ECO:0000313" key="2">
    <source>
        <dbReference type="EMBL" id="MFC4594862.1"/>
    </source>
</evidence>
<evidence type="ECO:0000259" key="1">
    <source>
        <dbReference type="Pfam" id="PF13577"/>
    </source>
</evidence>
<dbReference type="Gene3D" id="3.10.450.50">
    <property type="match status" value="1"/>
</dbReference>
<dbReference type="RefSeq" id="WP_380804893.1">
    <property type="nucleotide sequence ID" value="NZ_JBHSFZ010000025.1"/>
</dbReference>
<sequence>MIGIDMTLDDVIAHHQIARQLAEFARAMDERDWSRIAEILVDDAVADVGEGRLDGSAAFIATLRRYLDTCGPTQHLLGNLIVDVNGDEAQSRCYVSDMHLGIGERKHLTFATLGDYHDRWRKIDGCWRMVERIKHNRAHVGSFDVFQI</sequence>
<accession>A0ABV9F1Y2</accession>
<feature type="domain" description="SnoaL-like" evidence="1">
    <location>
        <begin position="13"/>
        <end position="132"/>
    </location>
</feature>
<proteinExistence type="predicted"/>